<dbReference type="SUPFAM" id="SSF53223">
    <property type="entry name" value="Aminoacid dehydrogenase-like, N-terminal domain"/>
    <property type="match status" value="1"/>
</dbReference>
<keyword evidence="5" id="KW-1185">Reference proteome</keyword>
<dbReference type="RefSeq" id="WP_154563376.1">
    <property type="nucleotide sequence ID" value="NZ_VUMG01000002.1"/>
</dbReference>
<dbReference type="GO" id="GO:0004764">
    <property type="term" value="F:shikimate 3-dehydrogenase (NADP+) activity"/>
    <property type="evidence" value="ECO:0007669"/>
    <property type="project" value="UniProtKB-EC"/>
</dbReference>
<keyword evidence="2" id="KW-0057">Aromatic amino acid biosynthesis</keyword>
<dbReference type="GO" id="GO:0005829">
    <property type="term" value="C:cytosol"/>
    <property type="evidence" value="ECO:0007669"/>
    <property type="project" value="TreeGrafter"/>
</dbReference>
<dbReference type="PANTHER" id="PTHR21089:SF1">
    <property type="entry name" value="BIFUNCTIONAL 3-DEHYDROQUINATE DEHYDRATASE_SHIKIMATE DEHYDROGENASE, CHLOROPLASTIC"/>
    <property type="match status" value="1"/>
</dbReference>
<protein>
    <submittedName>
        <fullName evidence="4">Shikimate dehydrogenase</fullName>
        <ecNumber evidence="4">1.1.1.25</ecNumber>
    </submittedName>
</protein>
<dbReference type="PANTHER" id="PTHR21089">
    <property type="entry name" value="SHIKIMATE DEHYDROGENASE"/>
    <property type="match status" value="1"/>
</dbReference>
<evidence type="ECO:0000256" key="1">
    <source>
        <dbReference type="ARBA" id="ARBA00004871"/>
    </source>
</evidence>
<keyword evidence="4" id="KW-0560">Oxidoreductase</keyword>
<comment type="pathway">
    <text evidence="1">Metabolic intermediate biosynthesis; chorismate biosynthesis; chorismate from D-erythrose 4-phosphate and phosphoenolpyruvate: step 4/7.</text>
</comment>
<dbReference type="Gene3D" id="3.40.50.720">
    <property type="entry name" value="NAD(P)-binding Rossmann-like Domain"/>
    <property type="match status" value="1"/>
</dbReference>
<evidence type="ECO:0000256" key="2">
    <source>
        <dbReference type="ARBA" id="ARBA00023141"/>
    </source>
</evidence>
<name>A0A7K0J6C1_9ACTN</name>
<dbReference type="GO" id="GO:0050661">
    <property type="term" value="F:NADP binding"/>
    <property type="evidence" value="ECO:0007669"/>
    <property type="project" value="TreeGrafter"/>
</dbReference>
<sequence>MHCAVIGHPIAHSLSPAIHRAAYQFLNLDWTYQAIDIASGGLGAFIDGIDDSWRGLSVTMPHKVDVVGLGQTDSTVDLLGAANTWVRCGKNAIVRNTDVTGAGIALRANGVTDVGTVVMLGAGATARSVLAATIDLGARELVVMSRSRQRSTEILELAHRLGLHVSWQPFGADPPQCDLVVSTVPASSLLTRAGDLAARTKAVFDVIYDPWPTPLTVAGEAAGITVIDGLDLLAGQAVDQVRLMTGRQVPMRLLRSTAQNALTERTHL</sequence>
<dbReference type="AlphaFoldDB" id="A0A7K0J6C1"/>
<dbReference type="NCBIfam" id="NF001311">
    <property type="entry name" value="PRK00258.1-3"/>
    <property type="match status" value="1"/>
</dbReference>
<dbReference type="EC" id="1.1.1.25" evidence="4"/>
<evidence type="ECO:0000259" key="3">
    <source>
        <dbReference type="Pfam" id="PF08501"/>
    </source>
</evidence>
<dbReference type="Pfam" id="PF08501">
    <property type="entry name" value="Shikimate_dh_N"/>
    <property type="match status" value="1"/>
</dbReference>
<organism evidence="4 5">
    <name type="scientific">Cutibacterium porci</name>
    <dbReference type="NCBI Taxonomy" id="2605781"/>
    <lineage>
        <taxon>Bacteria</taxon>
        <taxon>Bacillati</taxon>
        <taxon>Actinomycetota</taxon>
        <taxon>Actinomycetes</taxon>
        <taxon>Propionibacteriales</taxon>
        <taxon>Propionibacteriaceae</taxon>
        <taxon>Cutibacterium</taxon>
    </lineage>
</organism>
<dbReference type="InterPro" id="IPR013708">
    <property type="entry name" value="Shikimate_DH-bd_N"/>
</dbReference>
<dbReference type="GO" id="GO:0019632">
    <property type="term" value="P:shikimate metabolic process"/>
    <property type="evidence" value="ECO:0007669"/>
    <property type="project" value="TreeGrafter"/>
</dbReference>
<dbReference type="InterPro" id="IPR022893">
    <property type="entry name" value="Shikimate_DH_fam"/>
</dbReference>
<dbReference type="CDD" id="cd01065">
    <property type="entry name" value="NAD_bind_Shikimate_DH"/>
    <property type="match status" value="1"/>
</dbReference>
<dbReference type="InterPro" id="IPR046346">
    <property type="entry name" value="Aminoacid_DH-like_N_sf"/>
</dbReference>
<accession>A0A7K0J6C1</accession>
<dbReference type="InterPro" id="IPR036291">
    <property type="entry name" value="NAD(P)-bd_dom_sf"/>
</dbReference>
<keyword evidence="2" id="KW-0028">Amino-acid biosynthesis</keyword>
<dbReference type="Proteomes" id="UP000466104">
    <property type="component" value="Unassembled WGS sequence"/>
</dbReference>
<feature type="domain" description="Shikimate dehydrogenase substrate binding N-terminal" evidence="3">
    <location>
        <begin position="5"/>
        <end position="84"/>
    </location>
</feature>
<reference evidence="4 5" key="1">
    <citation type="submission" date="2019-08" db="EMBL/GenBank/DDBJ databases">
        <title>In-depth cultivation of the pig gut microbiome towards novel bacterial diversity and tailored functional studies.</title>
        <authorList>
            <person name="Wylensek D."/>
            <person name="Hitch T.C.A."/>
            <person name="Clavel T."/>
        </authorList>
    </citation>
    <scope>NUCLEOTIDE SEQUENCE [LARGE SCALE GENOMIC DNA]</scope>
    <source>
        <strain evidence="4 5">WCA-380-WT-3A</strain>
    </source>
</reference>
<evidence type="ECO:0000313" key="4">
    <source>
        <dbReference type="EMBL" id="MSS45479.1"/>
    </source>
</evidence>
<proteinExistence type="predicted"/>
<dbReference type="SUPFAM" id="SSF51735">
    <property type="entry name" value="NAD(P)-binding Rossmann-fold domains"/>
    <property type="match status" value="1"/>
</dbReference>
<comment type="caution">
    <text evidence="4">The sequence shown here is derived from an EMBL/GenBank/DDBJ whole genome shotgun (WGS) entry which is preliminary data.</text>
</comment>
<evidence type="ECO:0000313" key="5">
    <source>
        <dbReference type="Proteomes" id="UP000466104"/>
    </source>
</evidence>
<dbReference type="Gene3D" id="3.40.50.10860">
    <property type="entry name" value="Leucine Dehydrogenase, chain A, domain 1"/>
    <property type="match status" value="1"/>
</dbReference>
<dbReference type="EMBL" id="VUMG01000002">
    <property type="protein sequence ID" value="MSS45479.1"/>
    <property type="molecule type" value="Genomic_DNA"/>
</dbReference>
<dbReference type="GO" id="GO:0009073">
    <property type="term" value="P:aromatic amino acid family biosynthetic process"/>
    <property type="evidence" value="ECO:0007669"/>
    <property type="project" value="UniProtKB-KW"/>
</dbReference>
<gene>
    <name evidence="4" type="ORF">FYJ43_05375</name>
</gene>
<dbReference type="GO" id="GO:0009423">
    <property type="term" value="P:chorismate biosynthetic process"/>
    <property type="evidence" value="ECO:0007669"/>
    <property type="project" value="TreeGrafter"/>
</dbReference>